<gene>
    <name evidence="1" type="ORF">GCM10009681_55840</name>
</gene>
<dbReference type="Proteomes" id="UP001500655">
    <property type="component" value="Unassembled WGS sequence"/>
</dbReference>
<evidence type="ECO:0000313" key="1">
    <source>
        <dbReference type="EMBL" id="GAA1777434.1"/>
    </source>
</evidence>
<keyword evidence="2" id="KW-1185">Reference proteome</keyword>
<organism evidence="1 2">
    <name type="scientific">Luedemannella helvata</name>
    <dbReference type="NCBI Taxonomy" id="349315"/>
    <lineage>
        <taxon>Bacteria</taxon>
        <taxon>Bacillati</taxon>
        <taxon>Actinomycetota</taxon>
        <taxon>Actinomycetes</taxon>
        <taxon>Micromonosporales</taxon>
        <taxon>Micromonosporaceae</taxon>
        <taxon>Luedemannella</taxon>
    </lineage>
</organism>
<protein>
    <submittedName>
        <fullName evidence="1">Uncharacterized protein</fullName>
    </submittedName>
</protein>
<evidence type="ECO:0000313" key="2">
    <source>
        <dbReference type="Proteomes" id="UP001500655"/>
    </source>
</evidence>
<accession>A0ABP4XIZ3</accession>
<dbReference type="RefSeq" id="WP_344088607.1">
    <property type="nucleotide sequence ID" value="NZ_BAAALS010000054.1"/>
</dbReference>
<proteinExistence type="predicted"/>
<reference evidence="2" key="1">
    <citation type="journal article" date="2019" name="Int. J. Syst. Evol. Microbiol.">
        <title>The Global Catalogue of Microorganisms (GCM) 10K type strain sequencing project: providing services to taxonomists for standard genome sequencing and annotation.</title>
        <authorList>
            <consortium name="The Broad Institute Genomics Platform"/>
            <consortium name="The Broad Institute Genome Sequencing Center for Infectious Disease"/>
            <person name="Wu L."/>
            <person name="Ma J."/>
        </authorList>
    </citation>
    <scope>NUCLEOTIDE SEQUENCE [LARGE SCALE GENOMIC DNA]</scope>
    <source>
        <strain evidence="2">JCM 13249</strain>
    </source>
</reference>
<sequence>MSDTTPENTVKAGLTPKRGKRAVETSAFDAFARRILRAYARRVAAGDIEALRSLAALSAEVDAVTREAITGLRQQPHAYSWAEIADRLGVTRQAAQMRYGNGSGGAA</sequence>
<dbReference type="EMBL" id="BAAALS010000054">
    <property type="protein sequence ID" value="GAA1777434.1"/>
    <property type="molecule type" value="Genomic_DNA"/>
</dbReference>
<name>A0ABP4XIZ3_9ACTN</name>
<comment type="caution">
    <text evidence="1">The sequence shown here is derived from an EMBL/GenBank/DDBJ whole genome shotgun (WGS) entry which is preliminary data.</text>
</comment>